<evidence type="ECO:0000313" key="2">
    <source>
        <dbReference type="EMBL" id="RDW20007.1"/>
    </source>
</evidence>
<dbReference type="SUPFAM" id="SSF53850">
    <property type="entry name" value="Periplasmic binding protein-like II"/>
    <property type="match status" value="1"/>
</dbReference>
<sequence length="358" mass="39766">MSKKTIGTLIGTILLVVVIVIGVLIYTSNERNPAITIDGLVGGEKIPLLENEKFKKIAKEKYNTTVNFAKSGSIEMADRDIAELDYLFPSSQVAEELIVMKQGEHITKSETVLNSPIVFISWGEIVDAFEKQGIVQKENDAYYIVDTQQFLQQIIEGSDWADVGLPSLYGEVSIISTDPVKSNSGNMFAGLLANMMNDGKVVTKAELPTILPVIEGFFIKLGYLENSSGDLFEQFLKTGMGAKPIIAGYENQLVEFATQNQETWERVKDNICIIYPKPTVWSEHPVIALNEEGERLIDILSDPEVQELAWKEHGFRTGLSGIENNPEDVNLEGLPETIKSIIPMPTPDVMDEIINRLK</sequence>
<keyword evidence="1" id="KW-0812">Transmembrane</keyword>
<protein>
    <recommendedName>
        <fullName evidence="4">ABC transporter substrate-binding protein</fullName>
    </recommendedName>
</protein>
<reference evidence="3" key="1">
    <citation type="submission" date="2017-11" db="EMBL/GenBank/DDBJ databases">
        <authorList>
            <person name="Zhu W."/>
        </authorList>
    </citation>
    <scope>NUCLEOTIDE SEQUENCE [LARGE SCALE GENOMIC DNA]</scope>
    <source>
        <strain evidence="3">CAU 1183</strain>
    </source>
</reference>
<dbReference type="OrthoDB" id="5418945at2"/>
<evidence type="ECO:0000256" key="1">
    <source>
        <dbReference type="SAM" id="Phobius"/>
    </source>
</evidence>
<name>A0A3D8PWT7_9BACI</name>
<keyword evidence="3" id="KW-1185">Reference proteome</keyword>
<keyword evidence="1" id="KW-0472">Membrane</keyword>
<keyword evidence="1" id="KW-1133">Transmembrane helix</keyword>
<organism evidence="2 3">
    <name type="scientific">Oceanobacillus arenosus</name>
    <dbReference type="NCBI Taxonomy" id="1229153"/>
    <lineage>
        <taxon>Bacteria</taxon>
        <taxon>Bacillati</taxon>
        <taxon>Bacillota</taxon>
        <taxon>Bacilli</taxon>
        <taxon>Bacillales</taxon>
        <taxon>Bacillaceae</taxon>
        <taxon>Oceanobacillus</taxon>
    </lineage>
</organism>
<comment type="caution">
    <text evidence="2">The sequence shown here is derived from an EMBL/GenBank/DDBJ whole genome shotgun (WGS) entry which is preliminary data.</text>
</comment>
<evidence type="ECO:0008006" key="4">
    <source>
        <dbReference type="Google" id="ProtNLM"/>
    </source>
</evidence>
<dbReference type="AlphaFoldDB" id="A0A3D8PWT7"/>
<dbReference type="RefSeq" id="WP_115772495.1">
    <property type="nucleotide sequence ID" value="NZ_PIOC01000011.1"/>
</dbReference>
<dbReference type="Proteomes" id="UP000257143">
    <property type="component" value="Unassembled WGS sequence"/>
</dbReference>
<dbReference type="EMBL" id="PIOC01000011">
    <property type="protein sequence ID" value="RDW20007.1"/>
    <property type="molecule type" value="Genomic_DNA"/>
</dbReference>
<gene>
    <name evidence="2" type="ORF">CWR48_06780</name>
</gene>
<feature type="transmembrane region" description="Helical" evidence="1">
    <location>
        <begin position="7"/>
        <end position="26"/>
    </location>
</feature>
<accession>A0A3D8PWT7</accession>
<evidence type="ECO:0000313" key="3">
    <source>
        <dbReference type="Proteomes" id="UP000257143"/>
    </source>
</evidence>
<proteinExistence type="predicted"/>